<accession>A0A1Y1VHB6</accession>
<feature type="transmembrane region" description="Helical" evidence="1">
    <location>
        <begin position="364"/>
        <end position="384"/>
    </location>
</feature>
<evidence type="ECO:0000256" key="1">
    <source>
        <dbReference type="SAM" id="Phobius"/>
    </source>
</evidence>
<dbReference type="AlphaFoldDB" id="A0A1Y1VHB6"/>
<sequence length="426" mass="50575">MLEYNNTFNETNNIQNLQAAHLPLNSRKLASFYYKNYNMNYGNSNNNIYQYEDFCKYNHSYQNNNNFISTTTNNNNNNNKSKETKKNQQYNRRMKLKHSYKPLTDEIDDNDYNKSLKDEQIDIEFKRKILTKNSSYMLYVAGQDEHLVKLKIPKLDPKISYVPNTTTIRNNHPDLGKVKDVYDYFNNDHQPIEEPTNNNEFFQQLLNSINKPKFAVTIVGYHPCSRLNFNYYDNLNMGKNWKMECTHMSRFKKPTFKIQINLENIVNENWTEMCVDNGYLYSSDIPTFNNIIDTYIKSSKPIKKIELITKVIFNNRLEFESEVQKMFLSVGYYDKIDFIYHTSKSGICIEKGKKFKDFDDNTCWTFLIWIYMWCIVWYPIMWCISGPNLPPMIAYYEANVDLNILKCIEPLILEGASQQDLFVVTI</sequence>
<keyword evidence="1" id="KW-0812">Transmembrane</keyword>
<keyword evidence="1" id="KW-1133">Transmembrane helix</keyword>
<reference evidence="2 3" key="2">
    <citation type="submission" date="2016-08" db="EMBL/GenBank/DDBJ databases">
        <title>Pervasive Adenine N6-methylation of Active Genes in Fungi.</title>
        <authorList>
            <consortium name="DOE Joint Genome Institute"/>
            <person name="Mondo S.J."/>
            <person name="Dannebaum R.O."/>
            <person name="Kuo R.C."/>
            <person name="Labutti K."/>
            <person name="Haridas S."/>
            <person name="Kuo A."/>
            <person name="Salamov A."/>
            <person name="Ahrendt S.R."/>
            <person name="Lipzen A."/>
            <person name="Sullivan W."/>
            <person name="Andreopoulos W.B."/>
            <person name="Clum A."/>
            <person name="Lindquist E."/>
            <person name="Daum C."/>
            <person name="Ramamoorthy G.K."/>
            <person name="Gryganskyi A."/>
            <person name="Culley D."/>
            <person name="Magnuson J.K."/>
            <person name="James T.Y."/>
            <person name="O'Malley M.A."/>
            <person name="Stajich J.E."/>
            <person name="Spatafora J.W."/>
            <person name="Visel A."/>
            <person name="Grigoriev I.V."/>
        </authorList>
    </citation>
    <scope>NUCLEOTIDE SEQUENCE [LARGE SCALE GENOMIC DNA]</scope>
    <source>
        <strain evidence="3">finn</strain>
    </source>
</reference>
<dbReference type="OrthoDB" id="10502375at2759"/>
<reference evidence="2 3" key="1">
    <citation type="submission" date="2016-08" db="EMBL/GenBank/DDBJ databases">
        <title>Genomes of anaerobic fungi encode conserved fungal cellulosomes for biomass hydrolysis.</title>
        <authorList>
            <consortium name="DOE Joint Genome Institute"/>
            <person name="Haitjema C.H."/>
            <person name="Gilmore S.P."/>
            <person name="Henske J.K."/>
            <person name="Solomon K.V."/>
            <person name="De Groot R."/>
            <person name="Kuo A."/>
            <person name="Mondo S.J."/>
            <person name="Salamov A.A."/>
            <person name="Labutti K."/>
            <person name="Zhao Z."/>
            <person name="Chiniquy J."/>
            <person name="Barry K."/>
            <person name="Brewer H.M."/>
            <person name="Purvine S.O."/>
            <person name="Wright A.T."/>
            <person name="Boxma B."/>
            <person name="Van Alen T."/>
            <person name="Hackstein J.H."/>
            <person name="Baker S.E."/>
            <person name="Grigoriev I.V."/>
            <person name="O'Malley M.A."/>
        </authorList>
    </citation>
    <scope>NUCLEOTIDE SEQUENCE [LARGE SCALE GENOMIC DNA]</scope>
    <source>
        <strain evidence="3">finn</strain>
    </source>
</reference>
<organism evidence="2 3">
    <name type="scientific">Piromyces finnis</name>
    <dbReference type="NCBI Taxonomy" id="1754191"/>
    <lineage>
        <taxon>Eukaryota</taxon>
        <taxon>Fungi</taxon>
        <taxon>Fungi incertae sedis</taxon>
        <taxon>Chytridiomycota</taxon>
        <taxon>Chytridiomycota incertae sedis</taxon>
        <taxon>Neocallimastigomycetes</taxon>
        <taxon>Neocallimastigales</taxon>
        <taxon>Neocallimastigaceae</taxon>
        <taxon>Piromyces</taxon>
    </lineage>
</organism>
<dbReference type="Proteomes" id="UP000193719">
    <property type="component" value="Unassembled WGS sequence"/>
</dbReference>
<gene>
    <name evidence="2" type="ORF">BCR36DRAFT_321023</name>
</gene>
<comment type="caution">
    <text evidence="2">The sequence shown here is derived from an EMBL/GenBank/DDBJ whole genome shotgun (WGS) entry which is preliminary data.</text>
</comment>
<evidence type="ECO:0000313" key="2">
    <source>
        <dbReference type="EMBL" id="ORX56116.1"/>
    </source>
</evidence>
<dbReference type="EMBL" id="MCFH01000008">
    <property type="protein sequence ID" value="ORX56116.1"/>
    <property type="molecule type" value="Genomic_DNA"/>
</dbReference>
<name>A0A1Y1VHB6_9FUNG</name>
<proteinExistence type="predicted"/>
<keyword evidence="1" id="KW-0472">Membrane</keyword>
<keyword evidence="3" id="KW-1185">Reference proteome</keyword>
<protein>
    <submittedName>
        <fullName evidence="2">Uncharacterized protein</fullName>
    </submittedName>
</protein>
<evidence type="ECO:0000313" key="3">
    <source>
        <dbReference type="Proteomes" id="UP000193719"/>
    </source>
</evidence>